<dbReference type="InterPro" id="IPR036873">
    <property type="entry name" value="Rhodanese-like_dom_sf"/>
</dbReference>
<dbReference type="Pfam" id="PF00581">
    <property type="entry name" value="Rhodanese"/>
    <property type="match status" value="1"/>
</dbReference>
<dbReference type="SUPFAM" id="SSF52821">
    <property type="entry name" value="Rhodanese/Cell cycle control phosphatase"/>
    <property type="match status" value="1"/>
</dbReference>
<evidence type="ECO:0000313" key="3">
    <source>
        <dbReference type="Proteomes" id="UP000016568"/>
    </source>
</evidence>
<name>U3A8G1_9SPHN</name>
<proteinExistence type="predicted"/>
<dbReference type="InterPro" id="IPR001763">
    <property type="entry name" value="Rhodanese-like_dom"/>
</dbReference>
<reference evidence="2 3" key="1">
    <citation type="submission" date="2013-09" db="EMBL/GenBank/DDBJ databases">
        <title>Whole genome shotgun sequence of Novosphingobium tardaugens NBRC 16725.</title>
        <authorList>
            <person name="Isaki S."/>
            <person name="Hosoyama A."/>
            <person name="Tsuchikane K."/>
            <person name="Katsumata H."/>
            <person name="Ando Y."/>
            <person name="Yamazaki S."/>
            <person name="Fujita N."/>
        </authorList>
    </citation>
    <scope>NUCLEOTIDE SEQUENCE [LARGE SCALE GENOMIC DNA]</scope>
    <source>
        <strain evidence="2 3">NBRC 16725</strain>
    </source>
</reference>
<sequence>MPEPMKTIAPRQASTWLASGEAVLIDVREPDEFRGEHIAAALSLPCGFRGHPGHHSDLIPAGVPT</sequence>
<dbReference type="AlphaFoldDB" id="U3A8G1"/>
<accession>U3A8G1</accession>
<dbReference type="CDD" id="cd00158">
    <property type="entry name" value="RHOD"/>
    <property type="match status" value="1"/>
</dbReference>
<dbReference type="EMBL" id="BASZ01000015">
    <property type="protein sequence ID" value="GAD51048.1"/>
    <property type="molecule type" value="Genomic_DNA"/>
</dbReference>
<evidence type="ECO:0000259" key="1">
    <source>
        <dbReference type="PROSITE" id="PS50206"/>
    </source>
</evidence>
<dbReference type="Gene3D" id="3.40.250.10">
    <property type="entry name" value="Rhodanese-like domain"/>
    <property type="match status" value="1"/>
</dbReference>
<protein>
    <recommendedName>
        <fullName evidence="1">Rhodanese domain-containing protein</fullName>
    </recommendedName>
</protein>
<keyword evidence="3" id="KW-1185">Reference proteome</keyword>
<evidence type="ECO:0000313" key="2">
    <source>
        <dbReference type="EMBL" id="GAD51048.1"/>
    </source>
</evidence>
<gene>
    <name evidence="2" type="ORF">NT2_15_00050</name>
</gene>
<feature type="domain" description="Rhodanese" evidence="1">
    <location>
        <begin position="18"/>
        <end position="47"/>
    </location>
</feature>
<dbReference type="PROSITE" id="PS50206">
    <property type="entry name" value="RHODANESE_3"/>
    <property type="match status" value="1"/>
</dbReference>
<dbReference type="Proteomes" id="UP000016568">
    <property type="component" value="Unassembled WGS sequence"/>
</dbReference>
<comment type="caution">
    <text evidence="2">The sequence shown here is derived from an EMBL/GenBank/DDBJ whole genome shotgun (WGS) entry which is preliminary data.</text>
</comment>
<organism evidence="2 3">
    <name type="scientific">Caenibius tardaugens NBRC 16725</name>
    <dbReference type="NCBI Taxonomy" id="1219035"/>
    <lineage>
        <taxon>Bacteria</taxon>
        <taxon>Pseudomonadati</taxon>
        <taxon>Pseudomonadota</taxon>
        <taxon>Alphaproteobacteria</taxon>
        <taxon>Sphingomonadales</taxon>
        <taxon>Erythrobacteraceae</taxon>
        <taxon>Caenibius</taxon>
    </lineage>
</organism>